<sequence length="295" mass="32327">MNENTTDPRDRVFHRERVSMPEGDLSVIVEGPEQAPPVLLLSGGGVDSATLSWRHLIPDLARDHRVIALDWPKQGRSTPWEGIADHATLRRCVLAVLDRFASGPARVVGLSQGGAMTLDTAIEHPDRVERLVAMCPAGILEFPPVVHQALWLMARSTLLGSTLPGMMIGDRRKVEAFVRRSLFAGPVADFDQVIDEVMAEMEVNGASASDWQNTSIGPWRMNVDLRPRLREITCPALFLQGAKDVGVPPARTIAAAKAVPHARLELLAGHGHWLGRQSPERVGRLVRDFLTEPAP</sequence>
<dbReference type="EMBL" id="WWHY01000001">
    <property type="protein sequence ID" value="MYR35279.1"/>
    <property type="molecule type" value="Genomic_DNA"/>
</dbReference>
<reference evidence="2 3" key="1">
    <citation type="journal article" date="2019" name="Nat. Commun.">
        <title>The antimicrobial potential of Streptomyces from insect microbiomes.</title>
        <authorList>
            <person name="Chevrette M.G."/>
            <person name="Carlson C.M."/>
            <person name="Ortega H.E."/>
            <person name="Thomas C."/>
            <person name="Ananiev G.E."/>
            <person name="Barns K.J."/>
            <person name="Book A.J."/>
            <person name="Cagnazzo J."/>
            <person name="Carlos C."/>
            <person name="Flanigan W."/>
            <person name="Grubbs K.J."/>
            <person name="Horn H.A."/>
            <person name="Hoffmann F.M."/>
            <person name="Klassen J.L."/>
            <person name="Knack J.J."/>
            <person name="Lewin G.R."/>
            <person name="McDonald B.R."/>
            <person name="Muller L."/>
            <person name="Melo W.G.P."/>
            <person name="Pinto-Tomas A.A."/>
            <person name="Schmitz A."/>
            <person name="Wendt-Pienkowski E."/>
            <person name="Wildman S."/>
            <person name="Zhao M."/>
            <person name="Zhang F."/>
            <person name="Bugni T.S."/>
            <person name="Andes D.R."/>
            <person name="Pupo M.T."/>
            <person name="Currie C.R."/>
        </authorList>
    </citation>
    <scope>NUCLEOTIDE SEQUENCE [LARGE SCALE GENOMIC DNA]</scope>
    <source>
        <strain evidence="2 3">SID5840</strain>
    </source>
</reference>
<accession>A0A7K2IZ87</accession>
<organism evidence="2 3">
    <name type="scientific">Nocardiopsis alba</name>
    <dbReference type="NCBI Taxonomy" id="53437"/>
    <lineage>
        <taxon>Bacteria</taxon>
        <taxon>Bacillati</taxon>
        <taxon>Actinomycetota</taxon>
        <taxon>Actinomycetes</taxon>
        <taxon>Streptosporangiales</taxon>
        <taxon>Nocardiopsidaceae</taxon>
        <taxon>Nocardiopsis</taxon>
    </lineage>
</organism>
<dbReference type="GO" id="GO:0016787">
    <property type="term" value="F:hydrolase activity"/>
    <property type="evidence" value="ECO:0007669"/>
    <property type="project" value="UniProtKB-KW"/>
</dbReference>
<dbReference type="InterPro" id="IPR000073">
    <property type="entry name" value="AB_hydrolase_1"/>
</dbReference>
<evidence type="ECO:0000313" key="3">
    <source>
        <dbReference type="Proteomes" id="UP000467124"/>
    </source>
</evidence>
<dbReference type="Pfam" id="PF00561">
    <property type="entry name" value="Abhydrolase_1"/>
    <property type="match status" value="1"/>
</dbReference>
<evidence type="ECO:0000259" key="1">
    <source>
        <dbReference type="Pfam" id="PF00561"/>
    </source>
</evidence>
<proteinExistence type="predicted"/>
<dbReference type="InterPro" id="IPR050266">
    <property type="entry name" value="AB_hydrolase_sf"/>
</dbReference>
<comment type="caution">
    <text evidence="2">The sequence shown here is derived from an EMBL/GenBank/DDBJ whole genome shotgun (WGS) entry which is preliminary data.</text>
</comment>
<dbReference type="InterPro" id="IPR000639">
    <property type="entry name" value="Epox_hydrolase-like"/>
</dbReference>
<dbReference type="InterPro" id="IPR029058">
    <property type="entry name" value="AB_hydrolase_fold"/>
</dbReference>
<protein>
    <submittedName>
        <fullName evidence="2">Alpha/beta fold hydrolase</fullName>
    </submittedName>
</protein>
<dbReference type="AlphaFoldDB" id="A0A7K2IZ87"/>
<dbReference type="Proteomes" id="UP000467124">
    <property type="component" value="Unassembled WGS sequence"/>
</dbReference>
<dbReference type="PRINTS" id="PR00111">
    <property type="entry name" value="ABHYDROLASE"/>
</dbReference>
<gene>
    <name evidence="2" type="ORF">GTW20_24200</name>
</gene>
<evidence type="ECO:0000313" key="2">
    <source>
        <dbReference type="EMBL" id="MYR35279.1"/>
    </source>
</evidence>
<dbReference type="PRINTS" id="PR00412">
    <property type="entry name" value="EPOXHYDRLASE"/>
</dbReference>
<dbReference type="RefSeq" id="WP_161111985.1">
    <property type="nucleotide sequence ID" value="NZ_WWHY01000001.1"/>
</dbReference>
<dbReference type="Gene3D" id="3.40.50.1820">
    <property type="entry name" value="alpha/beta hydrolase"/>
    <property type="match status" value="1"/>
</dbReference>
<name>A0A7K2IZ87_9ACTN</name>
<dbReference type="PANTHER" id="PTHR43798">
    <property type="entry name" value="MONOACYLGLYCEROL LIPASE"/>
    <property type="match status" value="1"/>
</dbReference>
<dbReference type="SUPFAM" id="SSF53474">
    <property type="entry name" value="alpha/beta-Hydrolases"/>
    <property type="match status" value="1"/>
</dbReference>
<keyword evidence="2" id="KW-0378">Hydrolase</keyword>
<feature type="domain" description="AB hydrolase-1" evidence="1">
    <location>
        <begin position="36"/>
        <end position="274"/>
    </location>
</feature>